<keyword evidence="2 5" id="KW-0812">Transmembrane</keyword>
<gene>
    <name evidence="7" type="ORF">ICJ84_00040</name>
</gene>
<evidence type="ECO:0000256" key="4">
    <source>
        <dbReference type="ARBA" id="ARBA00023136"/>
    </source>
</evidence>
<keyword evidence="3 5" id="KW-1133">Transmembrane helix</keyword>
<feature type="transmembrane region" description="Helical" evidence="5">
    <location>
        <begin position="111"/>
        <end position="133"/>
    </location>
</feature>
<feature type="transmembrane region" description="Helical" evidence="5">
    <location>
        <begin position="20"/>
        <end position="43"/>
    </location>
</feature>
<dbReference type="GO" id="GO:0016874">
    <property type="term" value="F:ligase activity"/>
    <property type="evidence" value="ECO:0007669"/>
    <property type="project" value="UniProtKB-KW"/>
</dbReference>
<sequence length="381" mass="44945">MSLVKKNILNIKIELLVGLLFISILFNNIISPIIVFLLCLIIFLDKKNYVFRLSYKNSIVCLFFGYLLIRESFSSDIKGWSYLFRLLPILIFIFTVGLYKFSKNEEKRIALLLIIINYFFYVLTFVVILFVHYDNYKRGVKLDFSYYQWIVPIKIGIHPPYWGFFINLSLITIINENKIRKAVKLIFCFVSFLFLLFLSSRVALFVFFGVVLIELVLNNQITIKTRLFVFVLLSVIGVFIGSQSSYLLKKMKNNEGVSNRLKLWEASIEAVNENYLFGNSIPEGRFLIKYFYEKNNKIIKDNYDPHNQFLSFTVNYGIIGLILFAGFLLYHERLNILYFEFLFIIFISFLTESILNRQMGVILFAFFLSYFSNNNTYKLLK</sequence>
<feature type="transmembrane region" description="Helical" evidence="5">
    <location>
        <begin position="309"/>
        <end position="330"/>
    </location>
</feature>
<comment type="caution">
    <text evidence="7">The sequence shown here is derived from an EMBL/GenBank/DDBJ whole genome shotgun (WGS) entry which is preliminary data.</text>
</comment>
<reference evidence="7" key="1">
    <citation type="journal article" date="2013" name="Int. J. Syst. Evol. Microbiol.">
        <title>Aestuariibaculum suncheonense gen. nov., sp. nov., a marine bacterium of the family Flavobacteriaceae isolated from a tidal flat and emended descriptions of the genera Gaetbulibacter and Tamlana.</title>
        <authorList>
            <person name="Jeong S.H."/>
            <person name="Park M.S."/>
            <person name="Jin H.M."/>
            <person name="Lee K."/>
            <person name="Park W."/>
            <person name="Jeon C.O."/>
        </authorList>
    </citation>
    <scope>NUCLEOTIDE SEQUENCE</scope>
    <source>
        <strain evidence="7">SC17</strain>
    </source>
</reference>
<feature type="domain" description="O-antigen ligase-related" evidence="6">
    <location>
        <begin position="187"/>
        <end position="325"/>
    </location>
</feature>
<accession>A0A8J6Q159</accession>
<dbReference type="AlphaFoldDB" id="A0A8J6Q159"/>
<evidence type="ECO:0000256" key="1">
    <source>
        <dbReference type="ARBA" id="ARBA00004141"/>
    </source>
</evidence>
<feature type="transmembrane region" description="Helical" evidence="5">
    <location>
        <begin position="55"/>
        <end position="73"/>
    </location>
</feature>
<evidence type="ECO:0000256" key="5">
    <source>
        <dbReference type="SAM" id="Phobius"/>
    </source>
</evidence>
<dbReference type="RefSeq" id="WP_188214315.1">
    <property type="nucleotide sequence ID" value="NZ_BAABGH010000004.1"/>
</dbReference>
<protein>
    <submittedName>
        <fullName evidence="7">O-antigen ligase family protein</fullName>
    </submittedName>
</protein>
<keyword evidence="8" id="KW-1185">Reference proteome</keyword>
<organism evidence="7 8">
    <name type="scientific">Aestuariibaculum suncheonense</name>
    <dbReference type="NCBI Taxonomy" id="1028745"/>
    <lineage>
        <taxon>Bacteria</taxon>
        <taxon>Pseudomonadati</taxon>
        <taxon>Bacteroidota</taxon>
        <taxon>Flavobacteriia</taxon>
        <taxon>Flavobacteriales</taxon>
        <taxon>Flavobacteriaceae</taxon>
    </lineage>
</organism>
<dbReference type="Proteomes" id="UP000602057">
    <property type="component" value="Unassembled WGS sequence"/>
</dbReference>
<keyword evidence="4 5" id="KW-0472">Membrane</keyword>
<feature type="transmembrane region" description="Helical" evidence="5">
    <location>
        <begin position="336"/>
        <end position="355"/>
    </location>
</feature>
<feature type="transmembrane region" description="Helical" evidence="5">
    <location>
        <begin position="227"/>
        <end position="248"/>
    </location>
</feature>
<evidence type="ECO:0000313" key="7">
    <source>
        <dbReference type="EMBL" id="MBD0833813.1"/>
    </source>
</evidence>
<feature type="transmembrane region" description="Helical" evidence="5">
    <location>
        <begin position="153"/>
        <end position="174"/>
    </location>
</feature>
<reference evidence="7" key="2">
    <citation type="submission" date="2020-09" db="EMBL/GenBank/DDBJ databases">
        <authorList>
            <person name="Wu Z."/>
        </authorList>
    </citation>
    <scope>NUCLEOTIDE SEQUENCE</scope>
    <source>
        <strain evidence="7">SC17</strain>
    </source>
</reference>
<comment type="subcellular location">
    <subcellularLocation>
        <location evidence="1">Membrane</location>
        <topology evidence="1">Multi-pass membrane protein</topology>
    </subcellularLocation>
</comment>
<evidence type="ECO:0000256" key="3">
    <source>
        <dbReference type="ARBA" id="ARBA00022989"/>
    </source>
</evidence>
<dbReference type="GO" id="GO:0016020">
    <property type="term" value="C:membrane"/>
    <property type="evidence" value="ECO:0007669"/>
    <property type="project" value="UniProtKB-SubCell"/>
</dbReference>
<dbReference type="PANTHER" id="PTHR37422:SF13">
    <property type="entry name" value="LIPOPOLYSACCHARIDE BIOSYNTHESIS PROTEIN PA4999-RELATED"/>
    <property type="match status" value="1"/>
</dbReference>
<feature type="transmembrane region" description="Helical" evidence="5">
    <location>
        <begin position="186"/>
        <end position="215"/>
    </location>
</feature>
<evidence type="ECO:0000256" key="2">
    <source>
        <dbReference type="ARBA" id="ARBA00022692"/>
    </source>
</evidence>
<name>A0A8J6Q159_9FLAO</name>
<keyword evidence="7" id="KW-0436">Ligase</keyword>
<dbReference type="PANTHER" id="PTHR37422">
    <property type="entry name" value="TEICHURONIC ACID BIOSYNTHESIS PROTEIN TUAE"/>
    <property type="match status" value="1"/>
</dbReference>
<evidence type="ECO:0000259" key="6">
    <source>
        <dbReference type="Pfam" id="PF04932"/>
    </source>
</evidence>
<dbReference type="EMBL" id="JACVXC010000001">
    <property type="protein sequence ID" value="MBD0833813.1"/>
    <property type="molecule type" value="Genomic_DNA"/>
</dbReference>
<proteinExistence type="predicted"/>
<dbReference type="InterPro" id="IPR007016">
    <property type="entry name" value="O-antigen_ligase-rel_domated"/>
</dbReference>
<feature type="transmembrane region" description="Helical" evidence="5">
    <location>
        <begin position="79"/>
        <end position="99"/>
    </location>
</feature>
<dbReference type="InterPro" id="IPR051533">
    <property type="entry name" value="WaaL-like"/>
</dbReference>
<dbReference type="Pfam" id="PF04932">
    <property type="entry name" value="Wzy_C"/>
    <property type="match status" value="1"/>
</dbReference>
<evidence type="ECO:0000313" key="8">
    <source>
        <dbReference type="Proteomes" id="UP000602057"/>
    </source>
</evidence>